<dbReference type="InterPro" id="IPR046601">
    <property type="entry name" value="DUF6660"/>
</dbReference>
<evidence type="ECO:0008006" key="4">
    <source>
        <dbReference type="Google" id="ProtNLM"/>
    </source>
</evidence>
<reference evidence="3" key="1">
    <citation type="submission" date="2016-11" db="EMBL/GenBank/DDBJ databases">
        <authorList>
            <person name="Varghese N."/>
            <person name="Submissions S."/>
        </authorList>
    </citation>
    <scope>NUCLEOTIDE SEQUENCE [LARGE SCALE GENOMIC DNA]</scope>
    <source>
        <strain evidence="3">DSM 27619</strain>
    </source>
</reference>
<protein>
    <recommendedName>
        <fullName evidence="4">DUF2946 domain-containing protein</fullName>
    </recommendedName>
</protein>
<evidence type="ECO:0000313" key="3">
    <source>
        <dbReference type="Proteomes" id="UP000184518"/>
    </source>
</evidence>
<dbReference type="STRING" id="1416778.SAMN05443633_111104"/>
<dbReference type="EMBL" id="FQUT01000011">
    <property type="protein sequence ID" value="SHG20600.1"/>
    <property type="molecule type" value="Genomic_DNA"/>
</dbReference>
<keyword evidence="3" id="KW-1185">Reference proteome</keyword>
<organism evidence="2 3">
    <name type="scientific">Chryseobacterium arachidis</name>
    <dbReference type="NCBI Taxonomy" id="1416778"/>
    <lineage>
        <taxon>Bacteria</taxon>
        <taxon>Pseudomonadati</taxon>
        <taxon>Bacteroidota</taxon>
        <taxon>Flavobacteriia</taxon>
        <taxon>Flavobacteriales</taxon>
        <taxon>Weeksellaceae</taxon>
        <taxon>Chryseobacterium group</taxon>
        <taxon>Chryseobacterium</taxon>
    </lineage>
</organism>
<dbReference type="AlphaFoldDB" id="A0A1M5HXK9"/>
<keyword evidence="1" id="KW-0732">Signal</keyword>
<name>A0A1M5HXK9_9FLAO</name>
<dbReference type="Pfam" id="PF20365">
    <property type="entry name" value="DUF6660"/>
    <property type="match status" value="1"/>
</dbReference>
<gene>
    <name evidence="2" type="ORF">SAMN05443633_111104</name>
</gene>
<sequence>MNFLKLLLTIYFIVLSVVPCNDVHAQSPDNSKESYGVLINSDDNHSKDQGDICSPLCTCNCCQITVASFKMDSLLSSPQKTTEYFSNKIHFQKNDFAYLVYNRIWQPPKI</sequence>
<evidence type="ECO:0000313" key="2">
    <source>
        <dbReference type="EMBL" id="SHG20600.1"/>
    </source>
</evidence>
<accession>A0A1M5HXK9</accession>
<dbReference type="RefSeq" id="WP_072961186.1">
    <property type="nucleotide sequence ID" value="NZ_FQUT01000011.1"/>
</dbReference>
<feature type="signal peptide" evidence="1">
    <location>
        <begin position="1"/>
        <end position="25"/>
    </location>
</feature>
<proteinExistence type="predicted"/>
<dbReference type="Proteomes" id="UP000184518">
    <property type="component" value="Unassembled WGS sequence"/>
</dbReference>
<feature type="chain" id="PRO_5013268454" description="DUF2946 domain-containing protein" evidence="1">
    <location>
        <begin position="26"/>
        <end position="110"/>
    </location>
</feature>
<evidence type="ECO:0000256" key="1">
    <source>
        <dbReference type="SAM" id="SignalP"/>
    </source>
</evidence>